<evidence type="ECO:0000256" key="4">
    <source>
        <dbReference type="ARBA" id="ARBA00023015"/>
    </source>
</evidence>
<evidence type="ECO:0000256" key="9">
    <source>
        <dbReference type="RuleBase" id="RU364142"/>
    </source>
</evidence>
<evidence type="ECO:0000256" key="2">
    <source>
        <dbReference type="ARBA" id="ARBA00008782"/>
    </source>
</evidence>
<accession>A0A4U0TXJ4</accession>
<feature type="region of interest" description="Disordered" evidence="10">
    <location>
        <begin position="992"/>
        <end position="1018"/>
    </location>
</feature>
<reference evidence="11 12" key="1">
    <citation type="submission" date="2017-03" db="EMBL/GenBank/DDBJ databases">
        <title>Genomes of endolithic fungi from Antarctica.</title>
        <authorList>
            <person name="Coleine C."/>
            <person name="Masonjones S."/>
            <person name="Stajich J.E."/>
        </authorList>
    </citation>
    <scope>NUCLEOTIDE SEQUENCE [LARGE SCALE GENOMIC DNA]</scope>
    <source>
        <strain evidence="11 12">CCFEE 6315</strain>
    </source>
</reference>
<dbReference type="PANTHER" id="PTHR35784">
    <property type="entry name" value="MEDIATOR OF RNA POLYMERASE II TRANSCRIPTION SUBUNIT 5"/>
    <property type="match status" value="1"/>
</dbReference>
<dbReference type="InterPro" id="IPR014801">
    <property type="entry name" value="Mediator_Med5_fun"/>
</dbReference>
<dbReference type="PANTHER" id="PTHR35784:SF1">
    <property type="entry name" value="MEDIATOR OF RNA POLYMERASE II TRANSCRIPTION SUBUNIT 5"/>
    <property type="match status" value="1"/>
</dbReference>
<evidence type="ECO:0000256" key="6">
    <source>
        <dbReference type="ARBA" id="ARBA00023163"/>
    </source>
</evidence>
<comment type="subunit">
    <text evidence="9">Component of the Mediator complex.</text>
</comment>
<comment type="similarity">
    <text evidence="2 9">Belongs to the Mediator complex subunit 5 family.</text>
</comment>
<dbReference type="Pfam" id="PF08689">
    <property type="entry name" value="Med5"/>
    <property type="match status" value="1"/>
</dbReference>
<dbReference type="Proteomes" id="UP000308549">
    <property type="component" value="Unassembled WGS sequence"/>
</dbReference>
<dbReference type="GO" id="GO:0016592">
    <property type="term" value="C:mediator complex"/>
    <property type="evidence" value="ECO:0007669"/>
    <property type="project" value="InterPro"/>
</dbReference>
<organism evidence="11 12">
    <name type="scientific">Salinomyces thailandicus</name>
    <dbReference type="NCBI Taxonomy" id="706561"/>
    <lineage>
        <taxon>Eukaryota</taxon>
        <taxon>Fungi</taxon>
        <taxon>Dikarya</taxon>
        <taxon>Ascomycota</taxon>
        <taxon>Pezizomycotina</taxon>
        <taxon>Dothideomycetes</taxon>
        <taxon>Dothideomycetidae</taxon>
        <taxon>Mycosphaerellales</taxon>
        <taxon>Teratosphaeriaceae</taxon>
        <taxon>Salinomyces</taxon>
    </lineage>
</organism>
<gene>
    <name evidence="9" type="primary">MED5</name>
    <name evidence="11" type="ORF">B0A50_04475</name>
</gene>
<keyword evidence="4 9" id="KW-0805">Transcription regulation</keyword>
<evidence type="ECO:0000256" key="7">
    <source>
        <dbReference type="ARBA" id="ARBA00023242"/>
    </source>
</evidence>
<evidence type="ECO:0000256" key="8">
    <source>
        <dbReference type="ARBA" id="ARBA00031256"/>
    </source>
</evidence>
<protein>
    <recommendedName>
        <fullName evidence="3 9">Mediator of RNA polymerase II transcription subunit 5</fullName>
    </recommendedName>
    <alternativeName>
        <fullName evidence="8 9">Mediator complex subunit 5</fullName>
    </alternativeName>
</protein>
<evidence type="ECO:0000256" key="10">
    <source>
        <dbReference type="SAM" id="MobiDB-lite"/>
    </source>
</evidence>
<keyword evidence="7 9" id="KW-0539">Nucleus</keyword>
<evidence type="ECO:0000256" key="5">
    <source>
        <dbReference type="ARBA" id="ARBA00023159"/>
    </source>
</evidence>
<evidence type="ECO:0000256" key="3">
    <source>
        <dbReference type="ARBA" id="ARBA00020628"/>
    </source>
</evidence>
<dbReference type="GO" id="GO:0003712">
    <property type="term" value="F:transcription coregulator activity"/>
    <property type="evidence" value="ECO:0007669"/>
    <property type="project" value="InterPro"/>
</dbReference>
<dbReference type="EMBL" id="NAJL01000024">
    <property type="protein sequence ID" value="TKA27138.1"/>
    <property type="molecule type" value="Genomic_DNA"/>
</dbReference>
<proteinExistence type="inferred from homology"/>
<feature type="compositionally biased region" description="Polar residues" evidence="10">
    <location>
        <begin position="1001"/>
        <end position="1015"/>
    </location>
</feature>
<name>A0A4U0TXJ4_9PEZI</name>
<feature type="region of interest" description="Disordered" evidence="10">
    <location>
        <begin position="924"/>
        <end position="948"/>
    </location>
</feature>
<evidence type="ECO:0000313" key="11">
    <source>
        <dbReference type="EMBL" id="TKA27138.1"/>
    </source>
</evidence>
<keyword evidence="6 9" id="KW-0804">Transcription</keyword>
<dbReference type="OrthoDB" id="5322661at2759"/>
<feature type="compositionally biased region" description="Polar residues" evidence="10">
    <location>
        <begin position="931"/>
        <end position="948"/>
    </location>
</feature>
<comment type="caution">
    <text evidence="11">The sequence shown here is derived from an EMBL/GenBank/DDBJ whole genome shotgun (WGS) entry which is preliminary data.</text>
</comment>
<keyword evidence="12" id="KW-1185">Reference proteome</keyword>
<evidence type="ECO:0000313" key="12">
    <source>
        <dbReference type="Proteomes" id="UP000308549"/>
    </source>
</evidence>
<keyword evidence="5 9" id="KW-0010">Activator</keyword>
<dbReference type="AlphaFoldDB" id="A0A4U0TXJ4"/>
<comment type="function">
    <text evidence="9">Component of the Mediator complex, a coactivator involved in the regulated transcription of nearly all RNA polymerase II-dependent genes. Mediator functions as a bridge to convey information from gene-specific regulatory proteins to the basal RNA polymerase II transcription machinery. Mediator is recruited to promoters by direct interactions with regulatory proteins and serves as a scaffold for the assembly of a functional preinitiation complex with RNA polymerase II and the general transcription factors.</text>
</comment>
<sequence length="1035" mass="113436">MPWLGSDQMADPAAQRWHTVFQNAMLRRVTAADLAIPLKQLSMERSTSGAMIASVLLDLRARRGVVDDPLLFHYIQLVLESSYASTGDVLLALLKQSRVMEKAGDANGEETSVRLTGMPTCEERMFTLLAQLHLNGSLSLTSSEMHQTLNALVRWLRAAHEHEYGKQLRSAGLPTLDPLTCGMYDALGSLALAILGKHSFRSVAEQKWWQQRRPLVVQEMLSYDMHVLQCMQSQLSGRMQALTKLPPFLESDADGRPVINGQQILESVTELPIAQTRAGLYIWLSACLCGRPLTDDATMLGYLQTRYNGDNQTLAVHLLVASFDVLTNAHLRSDSPQRIKLIRSFLCNKVPSLLAIMAAFLAPMTAEQCIQMAFTDISMDALPPLEAGSAKVREKLVEARLAFFQACALHHLVSEASISSITQESVRLPKIPRFTKEGLANQCNSNVSQLESFLIHPSMMQGNAGAIAGCVVEVINNLCMNKDSMSLKTLCNVLIRHIEEMEIVLQYAQPADLLQPLCTLLNDWVHDQEQSEFTPAYEEFASILLLTLGIIYRYGISQVEVGLASNGNFVFELVGDISSSIPRSELSEEQSAQLSKWTEGLFATDEQGETSGISDEVMRQCPPQAFYKLVPTLFEQSALACKSGVLSVDALKGGLELLLEPFLLPSLVGGLAWVVKHSWEDHGDTDILLHLLEKFLRPSSSSQEVQAMHSVILDMIAPPLVRSLQELSRKRPDKKAAIGLIELLQPHVVQRQTMHAYAAELHEWAATSDGALTRAVRNNVRDLVSWASSVGPNPPTRYSHRTFLAVCQLLGQERVLQALAAEVQEHTAAGLGSQALDVCVALVCAPSTPAITSIANVRDSLRQTVLDTRSLLKKPATRAEALVRLSRRVEAQLTVPQIQQLPFALPVQEQSTDQIMQELGLAEPDAGHDANANTSLGQPSDMSQVSTADFSNTDLSSALGPAIDFNNPSVQKMPDDQNAMSTDDIFGDLDLSLDAGGPQLDFQQSGIPGDANSSNQKDDDIFADIMGDMNADFDF</sequence>
<comment type="subcellular location">
    <subcellularLocation>
        <location evidence="1 9">Nucleus</location>
    </subcellularLocation>
</comment>
<evidence type="ECO:0000256" key="1">
    <source>
        <dbReference type="ARBA" id="ARBA00004123"/>
    </source>
</evidence>
<dbReference type="GO" id="GO:0006357">
    <property type="term" value="P:regulation of transcription by RNA polymerase II"/>
    <property type="evidence" value="ECO:0007669"/>
    <property type="project" value="InterPro"/>
</dbReference>